<evidence type="ECO:0000256" key="8">
    <source>
        <dbReference type="ARBA" id="ARBA00023002"/>
    </source>
</evidence>
<dbReference type="GO" id="GO:0019354">
    <property type="term" value="P:siroheme biosynthetic process"/>
    <property type="evidence" value="ECO:0007669"/>
    <property type="project" value="UniProtKB-UniPathway"/>
</dbReference>
<dbReference type="GO" id="GO:0016829">
    <property type="term" value="F:lyase activity"/>
    <property type="evidence" value="ECO:0007669"/>
    <property type="project" value="UniProtKB-KW"/>
</dbReference>
<protein>
    <recommendedName>
        <fullName evidence="2">uroporphyrinogen-III C-methyltransferase</fullName>
        <ecNumber evidence="2">2.1.1.107</ecNumber>
    </recommendedName>
</protein>
<reference evidence="16 17" key="1">
    <citation type="submission" date="2014-05" db="EMBL/GenBank/DDBJ databases">
        <title>ATOL: Assembling a taxonomically balanced genome-scale reconstruction of the evolutionary history of the Enterobacteriaceae.</title>
        <authorList>
            <person name="Plunkett G.III."/>
            <person name="Neeno-Eckwall E.C."/>
            <person name="Glasner J.D."/>
            <person name="Perna N.T."/>
        </authorList>
    </citation>
    <scope>NUCLEOTIDE SEQUENCE [LARGE SCALE GENOMIC DNA]</scope>
    <source>
        <strain evidence="16 17">ATCC 33301</strain>
    </source>
</reference>
<keyword evidence="5 14" id="KW-0489">Methyltransferase</keyword>
<dbReference type="PANTHER" id="PTHR45790">
    <property type="entry name" value="SIROHEME SYNTHASE-RELATED"/>
    <property type="match status" value="1"/>
</dbReference>
<evidence type="ECO:0000256" key="2">
    <source>
        <dbReference type="ARBA" id="ARBA00012162"/>
    </source>
</evidence>
<dbReference type="OrthoDB" id="9815856at2"/>
<dbReference type="NCBIfam" id="NF004790">
    <property type="entry name" value="PRK06136.1"/>
    <property type="match status" value="1"/>
</dbReference>
<dbReference type="FunFam" id="3.30.950.10:FF:000001">
    <property type="entry name" value="Siroheme synthase"/>
    <property type="match status" value="1"/>
</dbReference>
<evidence type="ECO:0000256" key="14">
    <source>
        <dbReference type="RuleBase" id="RU003960"/>
    </source>
</evidence>
<dbReference type="UniPathway" id="UPA00262">
    <property type="reaction ID" value="UER00211"/>
</dbReference>
<evidence type="ECO:0000313" key="17">
    <source>
        <dbReference type="Proteomes" id="UP000028602"/>
    </source>
</evidence>
<comment type="caution">
    <text evidence="16">The sequence shown here is derived from an EMBL/GenBank/DDBJ whole genome shotgun (WGS) entry which is preliminary data.</text>
</comment>
<dbReference type="FunFam" id="3.40.1010.10:FF:000001">
    <property type="entry name" value="Siroheme synthase"/>
    <property type="match status" value="1"/>
</dbReference>
<keyword evidence="7" id="KW-0949">S-adenosyl-L-methionine</keyword>
<dbReference type="EC" id="2.1.1.107" evidence="2"/>
<evidence type="ECO:0000256" key="5">
    <source>
        <dbReference type="ARBA" id="ARBA00022603"/>
    </source>
</evidence>
<evidence type="ECO:0000256" key="11">
    <source>
        <dbReference type="ARBA" id="ARBA00023268"/>
    </source>
</evidence>
<evidence type="ECO:0000256" key="6">
    <source>
        <dbReference type="ARBA" id="ARBA00022679"/>
    </source>
</evidence>
<keyword evidence="17" id="KW-1185">Reference proteome</keyword>
<evidence type="ECO:0000256" key="12">
    <source>
        <dbReference type="ARBA" id="ARBA00025705"/>
    </source>
</evidence>
<dbReference type="PROSITE" id="PS00840">
    <property type="entry name" value="SUMT_2"/>
    <property type="match status" value="1"/>
</dbReference>
<evidence type="ECO:0000256" key="13">
    <source>
        <dbReference type="ARBA" id="ARBA00060548"/>
    </source>
</evidence>
<dbReference type="InterPro" id="IPR003043">
    <property type="entry name" value="Uropor_MeTrfase_CS"/>
</dbReference>
<comment type="pathway">
    <text evidence="13">Cofactor biosynthesis; adenosylcobalamin biosynthesis; precorrin-2 from uroporphyrinogen III: step 1/1.</text>
</comment>
<dbReference type="Pfam" id="PF00590">
    <property type="entry name" value="TP_methylase"/>
    <property type="match status" value="1"/>
</dbReference>
<keyword evidence="8 16" id="KW-0560">Oxidoreductase</keyword>
<dbReference type="InterPro" id="IPR000878">
    <property type="entry name" value="4pyrrol_Mease"/>
</dbReference>
<dbReference type="NCBIfam" id="TIGR01469">
    <property type="entry name" value="cobA_cysG_Cterm"/>
    <property type="match status" value="1"/>
</dbReference>
<dbReference type="InterPro" id="IPR050161">
    <property type="entry name" value="Siro_Cobalamin_biosynth"/>
</dbReference>
<dbReference type="SUPFAM" id="SSF53790">
    <property type="entry name" value="Tetrapyrrole methylase"/>
    <property type="match status" value="1"/>
</dbReference>
<dbReference type="Gene3D" id="3.30.950.10">
    <property type="entry name" value="Methyltransferase, Cobalt-precorrin-4 Transmethylase, Domain 2"/>
    <property type="match status" value="1"/>
</dbReference>
<name>A0A085J972_9GAMM</name>
<evidence type="ECO:0000256" key="1">
    <source>
        <dbReference type="ARBA" id="ARBA00005879"/>
    </source>
</evidence>
<evidence type="ECO:0000256" key="7">
    <source>
        <dbReference type="ARBA" id="ARBA00022691"/>
    </source>
</evidence>
<dbReference type="GO" id="GO:0016491">
    <property type="term" value="F:oxidoreductase activity"/>
    <property type="evidence" value="ECO:0007669"/>
    <property type="project" value="UniProtKB-KW"/>
</dbReference>
<dbReference type="CDD" id="cd11642">
    <property type="entry name" value="SUMT"/>
    <property type="match status" value="1"/>
</dbReference>
<dbReference type="InterPro" id="IPR014776">
    <property type="entry name" value="4pyrrole_Mease_sub2"/>
</dbReference>
<evidence type="ECO:0000256" key="9">
    <source>
        <dbReference type="ARBA" id="ARBA00023239"/>
    </source>
</evidence>
<keyword evidence="3" id="KW-0597">Phosphoprotein</keyword>
<dbReference type="Gene3D" id="3.40.1010.10">
    <property type="entry name" value="Cobalt-precorrin-4 Transmethylase, Domain 1"/>
    <property type="match status" value="1"/>
</dbReference>
<keyword evidence="9 16" id="KW-0456">Lyase</keyword>
<keyword evidence="11" id="KW-0511">Multifunctional enzyme</keyword>
<sequence length="275" mass="29186">MTSPVPGNAWPYFPAATGQVILTGAGPGDPELLTVKALRSLQQADVVVYDLLVSDEILALIPQNVKRIAAGKRCGQPGYTQEEINRILIREAEAGQQVVRLKGGDPLIFGRGGEELEALQAAGIPCSVVPGITAASGCAASALIPLTHRAHASGVRFITGHRQPSAISVPLTTFSDDETLVIYMGVQRAADICAQLQNAGAGKHTPVAVIENGTRAQQRVRIGQLNELSALCDGIRTPGLIIVGSVVHLYHKLHKKTDKYTDEIISSAKDPEFHL</sequence>
<dbReference type="InterPro" id="IPR014777">
    <property type="entry name" value="4pyrrole_Mease_sub1"/>
</dbReference>
<keyword evidence="4" id="KW-0169">Cobalamin biosynthesis</keyword>
<evidence type="ECO:0000256" key="3">
    <source>
        <dbReference type="ARBA" id="ARBA00022553"/>
    </source>
</evidence>
<dbReference type="EMBL" id="JMPR01000054">
    <property type="protein sequence ID" value="KFD17018.1"/>
    <property type="molecule type" value="Genomic_DNA"/>
</dbReference>
<feature type="domain" description="Tetrapyrrole methylase" evidence="15">
    <location>
        <begin position="20"/>
        <end position="228"/>
    </location>
</feature>
<gene>
    <name evidence="16" type="ORF">GTPT_3292</name>
</gene>
<comment type="similarity">
    <text evidence="1 14">Belongs to the precorrin methyltransferase family.</text>
</comment>
<evidence type="ECO:0000313" key="16">
    <source>
        <dbReference type="EMBL" id="KFD17018.1"/>
    </source>
</evidence>
<keyword evidence="10" id="KW-0627">Porphyrin biosynthesis</keyword>
<dbReference type="eggNOG" id="COG0007">
    <property type="taxonomic scope" value="Bacteria"/>
</dbReference>
<dbReference type="Proteomes" id="UP000028602">
    <property type="component" value="Unassembled WGS sequence"/>
</dbReference>
<dbReference type="GO" id="GO:0009236">
    <property type="term" value="P:cobalamin biosynthetic process"/>
    <property type="evidence" value="ECO:0007669"/>
    <property type="project" value="UniProtKB-KW"/>
</dbReference>
<accession>A0A085J972</accession>
<dbReference type="GO" id="GO:0004851">
    <property type="term" value="F:uroporphyrin-III C-methyltransferase activity"/>
    <property type="evidence" value="ECO:0007669"/>
    <property type="project" value="UniProtKB-EC"/>
</dbReference>
<dbReference type="GO" id="GO:0032259">
    <property type="term" value="P:methylation"/>
    <property type="evidence" value="ECO:0007669"/>
    <property type="project" value="UniProtKB-KW"/>
</dbReference>
<comment type="pathway">
    <text evidence="12">Porphyrin-containing compound metabolism; siroheme biosynthesis; precorrin-2 from uroporphyrinogen III: step 1/1.</text>
</comment>
<dbReference type="PANTHER" id="PTHR45790:SF1">
    <property type="entry name" value="SIROHEME SYNTHASE"/>
    <property type="match status" value="1"/>
</dbReference>
<evidence type="ECO:0000256" key="4">
    <source>
        <dbReference type="ARBA" id="ARBA00022573"/>
    </source>
</evidence>
<proteinExistence type="inferred from homology"/>
<evidence type="ECO:0000256" key="10">
    <source>
        <dbReference type="ARBA" id="ARBA00023244"/>
    </source>
</evidence>
<keyword evidence="6 14" id="KW-0808">Transferase</keyword>
<organism evidence="16 17">
    <name type="scientific">Tatumella ptyseos ATCC 33301</name>
    <dbReference type="NCBI Taxonomy" id="1005995"/>
    <lineage>
        <taxon>Bacteria</taxon>
        <taxon>Pseudomonadati</taxon>
        <taxon>Pseudomonadota</taxon>
        <taxon>Gammaproteobacteria</taxon>
        <taxon>Enterobacterales</taxon>
        <taxon>Erwiniaceae</taxon>
        <taxon>Tatumella</taxon>
    </lineage>
</organism>
<dbReference type="InterPro" id="IPR006366">
    <property type="entry name" value="CobA/CysG_C"/>
</dbReference>
<evidence type="ECO:0000259" key="15">
    <source>
        <dbReference type="Pfam" id="PF00590"/>
    </source>
</evidence>
<dbReference type="InterPro" id="IPR035996">
    <property type="entry name" value="4pyrrol_Methylase_sf"/>
</dbReference>
<dbReference type="AlphaFoldDB" id="A0A085J972"/>